<evidence type="ECO:0000259" key="1">
    <source>
        <dbReference type="PROSITE" id="PS50943"/>
    </source>
</evidence>
<dbReference type="SUPFAM" id="SSF47413">
    <property type="entry name" value="lambda repressor-like DNA-binding domains"/>
    <property type="match status" value="1"/>
</dbReference>
<protein>
    <submittedName>
        <fullName evidence="2">Transcriptional regulator</fullName>
    </submittedName>
</protein>
<gene>
    <name evidence="2" type="ORF">CFY87_05910</name>
</gene>
<accession>A0ABX4FM02</accession>
<dbReference type="Gene3D" id="1.10.260.40">
    <property type="entry name" value="lambda repressor-like DNA-binding domains"/>
    <property type="match status" value="1"/>
</dbReference>
<reference evidence="2 3" key="1">
    <citation type="submission" date="2017-07" db="EMBL/GenBank/DDBJ databases">
        <title>Virulence factors identified in Actinobacillus seminis.</title>
        <authorList>
            <person name="Negrete-Abascal E."/>
            <person name="Vaca-Pacheco S."/>
            <person name="Montes-Garcia F."/>
            <person name="Leyto-Gil A.M."/>
            <person name="Fragoso-Garcia E."/>
            <person name="Carvente-Garcia R."/>
            <person name="Perez-Agueros S."/>
            <person name="Castelan-Sanchez H.G."/>
            <person name="Garcia-Molina A."/>
            <person name="Villamar T.E."/>
            <person name="Vazquez-Cruz C."/>
        </authorList>
    </citation>
    <scope>NUCLEOTIDE SEQUENCE [LARGE SCALE GENOMIC DNA]</scope>
    <source>
        <strain evidence="2 3">ATCC 15768</strain>
    </source>
</reference>
<evidence type="ECO:0000313" key="2">
    <source>
        <dbReference type="EMBL" id="OZN24869.1"/>
    </source>
</evidence>
<dbReference type="CDD" id="cd00093">
    <property type="entry name" value="HTH_XRE"/>
    <property type="match status" value="1"/>
</dbReference>
<dbReference type="SMART" id="SM00530">
    <property type="entry name" value="HTH_XRE"/>
    <property type="match status" value="1"/>
</dbReference>
<sequence>MNALTNVQYINNAQGVPAFAVIPLQTFNWLKQKANLADPLETGIPEEVAKRALLNDYSALRAWREHLGLTQAEVAKRLGISQSAYSQQENSQRLRKTTRLKMATALGIHSDQLDF</sequence>
<proteinExistence type="predicted"/>
<dbReference type="Pfam" id="PF01381">
    <property type="entry name" value="HTH_3"/>
    <property type="match status" value="1"/>
</dbReference>
<organism evidence="2 3">
    <name type="scientific">Actinobacillus seminis</name>
    <dbReference type="NCBI Taxonomy" id="722"/>
    <lineage>
        <taxon>Bacteria</taxon>
        <taxon>Pseudomonadati</taxon>
        <taxon>Pseudomonadota</taxon>
        <taxon>Gammaproteobacteria</taxon>
        <taxon>Pasteurellales</taxon>
        <taxon>Pasteurellaceae</taxon>
        <taxon>Actinobacillus</taxon>
    </lineage>
</organism>
<dbReference type="InterPro" id="IPR010982">
    <property type="entry name" value="Lambda_DNA-bd_dom_sf"/>
</dbReference>
<feature type="domain" description="HTH cro/C1-type" evidence="1">
    <location>
        <begin position="60"/>
        <end position="113"/>
    </location>
</feature>
<name>A0ABX4FM02_9PAST</name>
<dbReference type="RefSeq" id="WP_094946322.1">
    <property type="nucleotide sequence ID" value="NZ_NLFK01000005.1"/>
</dbReference>
<dbReference type="EMBL" id="NLFK01000005">
    <property type="protein sequence ID" value="OZN24869.1"/>
    <property type="molecule type" value="Genomic_DNA"/>
</dbReference>
<evidence type="ECO:0000313" key="3">
    <source>
        <dbReference type="Proteomes" id="UP000215738"/>
    </source>
</evidence>
<comment type="caution">
    <text evidence="2">The sequence shown here is derived from an EMBL/GenBank/DDBJ whole genome shotgun (WGS) entry which is preliminary data.</text>
</comment>
<dbReference type="PROSITE" id="PS50943">
    <property type="entry name" value="HTH_CROC1"/>
    <property type="match status" value="1"/>
</dbReference>
<dbReference type="InterPro" id="IPR001387">
    <property type="entry name" value="Cro/C1-type_HTH"/>
</dbReference>
<keyword evidence="3" id="KW-1185">Reference proteome</keyword>
<dbReference type="Proteomes" id="UP000215738">
    <property type="component" value="Unassembled WGS sequence"/>
</dbReference>